<accession>A0A285HYQ4</accession>
<dbReference type="RefSeq" id="WP_172431971.1">
    <property type="nucleotide sequence ID" value="NZ_OBDZ01000027.1"/>
</dbReference>
<evidence type="ECO:0000313" key="2">
    <source>
        <dbReference type="Proteomes" id="UP000219573"/>
    </source>
</evidence>
<sequence length="49" mass="5560">MKIKGLIKEKVAVIDSINNPIKTEERIEEAINLGYDVIVTFADYDYSLS</sequence>
<protein>
    <submittedName>
        <fullName evidence="1">Uncharacterized protein</fullName>
    </submittedName>
</protein>
<keyword evidence="2" id="KW-1185">Reference proteome</keyword>
<organism evidence="1 2">
    <name type="scientific">Orenia metallireducens</name>
    <dbReference type="NCBI Taxonomy" id="1413210"/>
    <lineage>
        <taxon>Bacteria</taxon>
        <taxon>Bacillati</taxon>
        <taxon>Bacillota</taxon>
        <taxon>Clostridia</taxon>
        <taxon>Halanaerobiales</taxon>
        <taxon>Halobacteroidaceae</taxon>
        <taxon>Orenia</taxon>
    </lineage>
</organism>
<gene>
    <name evidence="1" type="ORF">SAMN06265827_12753</name>
</gene>
<name>A0A285HYQ4_9FIRM</name>
<proteinExistence type="predicted"/>
<evidence type="ECO:0000313" key="1">
    <source>
        <dbReference type="EMBL" id="SNY40852.1"/>
    </source>
</evidence>
<dbReference type="Proteomes" id="UP000219573">
    <property type="component" value="Unassembled WGS sequence"/>
</dbReference>
<dbReference type="AlphaFoldDB" id="A0A285HYQ4"/>
<dbReference type="EMBL" id="OBDZ01000027">
    <property type="protein sequence ID" value="SNY40852.1"/>
    <property type="molecule type" value="Genomic_DNA"/>
</dbReference>
<reference evidence="2" key="1">
    <citation type="submission" date="2017-09" db="EMBL/GenBank/DDBJ databases">
        <authorList>
            <person name="Varghese N."/>
            <person name="Submissions S."/>
        </authorList>
    </citation>
    <scope>NUCLEOTIDE SEQUENCE [LARGE SCALE GENOMIC DNA]</scope>
    <source>
        <strain evidence="2">MSL47</strain>
    </source>
</reference>